<dbReference type="AlphaFoldDB" id="A0A8S4RSC5"/>
<name>A0A8S4RSC5_9NEOP</name>
<evidence type="ECO:0000256" key="1">
    <source>
        <dbReference type="SAM" id="MobiDB-lite"/>
    </source>
</evidence>
<sequence length="73" mass="7803">MHRSGSQSDGLGASGGPTFIAKSSASEHSMATGVTATSSGGSLPRTLSTSVLRIKNRSTFWDKFWDERNRRDA</sequence>
<feature type="region of interest" description="Disordered" evidence="1">
    <location>
        <begin position="1"/>
        <end position="45"/>
    </location>
</feature>
<evidence type="ECO:0000313" key="3">
    <source>
        <dbReference type="Proteomes" id="UP000838756"/>
    </source>
</evidence>
<accession>A0A8S4RSC5</accession>
<protein>
    <submittedName>
        <fullName evidence="2">Jg23869 protein</fullName>
    </submittedName>
</protein>
<dbReference type="Proteomes" id="UP000838756">
    <property type="component" value="Unassembled WGS sequence"/>
</dbReference>
<proteinExistence type="predicted"/>
<evidence type="ECO:0000313" key="2">
    <source>
        <dbReference type="EMBL" id="CAH2239438.1"/>
    </source>
</evidence>
<reference evidence="2" key="1">
    <citation type="submission" date="2022-03" db="EMBL/GenBank/DDBJ databases">
        <authorList>
            <person name="Lindestad O."/>
        </authorList>
    </citation>
    <scope>NUCLEOTIDE SEQUENCE</scope>
</reference>
<gene>
    <name evidence="2" type="primary">jg23869</name>
    <name evidence="2" type="ORF">PAEG_LOCUS16144</name>
</gene>
<keyword evidence="3" id="KW-1185">Reference proteome</keyword>
<dbReference type="OrthoDB" id="189220at2759"/>
<dbReference type="EMBL" id="CAKXAJ010025435">
    <property type="protein sequence ID" value="CAH2239438.1"/>
    <property type="molecule type" value="Genomic_DNA"/>
</dbReference>
<comment type="caution">
    <text evidence="2">The sequence shown here is derived from an EMBL/GenBank/DDBJ whole genome shotgun (WGS) entry which is preliminary data.</text>
</comment>
<organism evidence="2 3">
    <name type="scientific">Pararge aegeria aegeria</name>
    <dbReference type="NCBI Taxonomy" id="348720"/>
    <lineage>
        <taxon>Eukaryota</taxon>
        <taxon>Metazoa</taxon>
        <taxon>Ecdysozoa</taxon>
        <taxon>Arthropoda</taxon>
        <taxon>Hexapoda</taxon>
        <taxon>Insecta</taxon>
        <taxon>Pterygota</taxon>
        <taxon>Neoptera</taxon>
        <taxon>Endopterygota</taxon>
        <taxon>Lepidoptera</taxon>
        <taxon>Glossata</taxon>
        <taxon>Ditrysia</taxon>
        <taxon>Papilionoidea</taxon>
        <taxon>Nymphalidae</taxon>
        <taxon>Satyrinae</taxon>
        <taxon>Satyrini</taxon>
        <taxon>Parargina</taxon>
        <taxon>Pararge</taxon>
    </lineage>
</organism>
<feature type="compositionally biased region" description="Polar residues" evidence="1">
    <location>
        <begin position="21"/>
        <end position="45"/>
    </location>
</feature>